<accession>A0A1M5F0D9</accession>
<keyword evidence="1" id="KW-0732">Signal</keyword>
<proteinExistence type="predicted"/>
<dbReference type="OrthoDB" id="9814800at2"/>
<dbReference type="AlphaFoldDB" id="A0A1M5F0D9"/>
<dbReference type="SUPFAM" id="SSF48695">
    <property type="entry name" value="Multiheme cytochromes"/>
    <property type="match status" value="1"/>
</dbReference>
<organism evidence="3 4">
    <name type="scientific">Desulfacinum infernum DSM 9756</name>
    <dbReference type="NCBI Taxonomy" id="1121391"/>
    <lineage>
        <taxon>Bacteria</taxon>
        <taxon>Pseudomonadati</taxon>
        <taxon>Thermodesulfobacteriota</taxon>
        <taxon>Syntrophobacteria</taxon>
        <taxon>Syntrophobacterales</taxon>
        <taxon>Syntrophobacteraceae</taxon>
        <taxon>Desulfacinum</taxon>
    </lineage>
</organism>
<keyword evidence="4" id="KW-1185">Reference proteome</keyword>
<sequence length="155" mass="17237">MLKRLLLAAAMPVLVCWGGAALHAQDAPKSYVGNETCAQCHEAEYRRFTEYSKKHHSFQSIEKLQDGLTPQELQQCYGCHTTGFGQPGGFVDPVSTPTMKDLGCESCHGPGSLHVETEDPEHIQGDLTIQDCRRCHNEERVRAFNFQPLIRSGAH</sequence>
<dbReference type="InterPro" id="IPR036280">
    <property type="entry name" value="Multihaem_cyt_sf"/>
</dbReference>
<feature type="domain" description="Cytochrome c-552/4" evidence="2">
    <location>
        <begin position="36"/>
        <end position="109"/>
    </location>
</feature>
<dbReference type="EMBL" id="FQVB01000029">
    <property type="protein sequence ID" value="SHF84722.1"/>
    <property type="molecule type" value="Genomic_DNA"/>
</dbReference>
<evidence type="ECO:0000313" key="4">
    <source>
        <dbReference type="Proteomes" id="UP000184076"/>
    </source>
</evidence>
<evidence type="ECO:0000256" key="1">
    <source>
        <dbReference type="SAM" id="SignalP"/>
    </source>
</evidence>
<dbReference type="Gene3D" id="1.10.1130.10">
    <property type="entry name" value="Flavocytochrome C3, Chain A"/>
    <property type="match status" value="1"/>
</dbReference>
<evidence type="ECO:0000313" key="3">
    <source>
        <dbReference type="EMBL" id="SHF84722.1"/>
    </source>
</evidence>
<dbReference type="InterPro" id="IPR023155">
    <property type="entry name" value="Cyt_c-552/4"/>
</dbReference>
<dbReference type="RefSeq" id="WP_073040470.1">
    <property type="nucleotide sequence ID" value="NZ_FQVB01000029.1"/>
</dbReference>
<reference evidence="4" key="1">
    <citation type="submission" date="2016-11" db="EMBL/GenBank/DDBJ databases">
        <authorList>
            <person name="Varghese N."/>
            <person name="Submissions S."/>
        </authorList>
    </citation>
    <scope>NUCLEOTIDE SEQUENCE [LARGE SCALE GENOMIC DNA]</scope>
    <source>
        <strain evidence="4">DSM 9756</strain>
    </source>
</reference>
<name>A0A1M5F0D9_9BACT</name>
<dbReference type="Pfam" id="PF13435">
    <property type="entry name" value="Cytochrome_C554"/>
    <property type="match status" value="1"/>
</dbReference>
<feature type="signal peptide" evidence="1">
    <location>
        <begin position="1"/>
        <end position="24"/>
    </location>
</feature>
<evidence type="ECO:0000259" key="2">
    <source>
        <dbReference type="Pfam" id="PF13435"/>
    </source>
</evidence>
<protein>
    <submittedName>
        <fullName evidence="3">Cytochrome c554 and c-prime</fullName>
    </submittedName>
</protein>
<gene>
    <name evidence="3" type="ORF">SAMN02745206_02773</name>
</gene>
<feature type="chain" id="PRO_5009910021" evidence="1">
    <location>
        <begin position="25"/>
        <end position="155"/>
    </location>
</feature>
<dbReference type="Proteomes" id="UP000184076">
    <property type="component" value="Unassembled WGS sequence"/>
</dbReference>
<dbReference type="STRING" id="1121391.SAMN02745206_02773"/>